<organism evidence="2 3">
    <name type="scientific">Methylocystis heyeri</name>
    <dbReference type="NCBI Taxonomy" id="391905"/>
    <lineage>
        <taxon>Bacteria</taxon>
        <taxon>Pseudomonadati</taxon>
        <taxon>Pseudomonadota</taxon>
        <taxon>Alphaproteobacteria</taxon>
        <taxon>Hyphomicrobiales</taxon>
        <taxon>Methylocystaceae</taxon>
        <taxon>Methylocystis</taxon>
    </lineage>
</organism>
<feature type="region of interest" description="Disordered" evidence="1">
    <location>
        <begin position="1"/>
        <end position="47"/>
    </location>
</feature>
<evidence type="ECO:0000313" key="2">
    <source>
        <dbReference type="EMBL" id="QGM45104.1"/>
    </source>
</evidence>
<protein>
    <submittedName>
        <fullName evidence="2">Uncharacterized protein</fullName>
    </submittedName>
</protein>
<name>A0A6B8K9Y7_9HYPH</name>
<dbReference type="KEGG" id="mhey:H2LOC_005035"/>
<reference evidence="2 3" key="1">
    <citation type="submission" date="2019-11" db="EMBL/GenBank/DDBJ databases">
        <title>The genome sequence of Methylocystis heyeri.</title>
        <authorList>
            <person name="Oshkin I.Y."/>
            <person name="Miroshnikov K."/>
            <person name="Dedysh S.N."/>
        </authorList>
    </citation>
    <scope>NUCLEOTIDE SEQUENCE [LARGE SCALE GENOMIC DNA]</scope>
    <source>
        <strain evidence="2 3">H2</strain>
    </source>
</reference>
<dbReference type="Proteomes" id="UP000309061">
    <property type="component" value="Chromosome"/>
</dbReference>
<feature type="compositionally biased region" description="Acidic residues" evidence="1">
    <location>
        <begin position="1"/>
        <end position="11"/>
    </location>
</feature>
<evidence type="ECO:0000313" key="3">
    <source>
        <dbReference type="Proteomes" id="UP000309061"/>
    </source>
</evidence>
<gene>
    <name evidence="2" type="ORF">H2LOC_005035</name>
</gene>
<evidence type="ECO:0000256" key="1">
    <source>
        <dbReference type="SAM" id="MobiDB-lite"/>
    </source>
</evidence>
<sequence>MHSHDYDEEDLPWARAVGARDAPQRRMRDATWAPRSLRKGGQRWGGG</sequence>
<accession>A0A6B8K9Y7</accession>
<proteinExistence type="predicted"/>
<dbReference type="AlphaFoldDB" id="A0A6B8K9Y7"/>
<keyword evidence="3" id="KW-1185">Reference proteome</keyword>
<dbReference type="RefSeq" id="WP_154331578.1">
    <property type="nucleotide sequence ID" value="NZ_CP046052.1"/>
</dbReference>
<dbReference type="EMBL" id="CP046052">
    <property type="protein sequence ID" value="QGM45104.1"/>
    <property type="molecule type" value="Genomic_DNA"/>
</dbReference>